<protein>
    <submittedName>
        <fullName evidence="1">Uncharacterized protein</fullName>
    </submittedName>
</protein>
<keyword evidence="2" id="KW-1185">Reference proteome</keyword>
<evidence type="ECO:0000313" key="1">
    <source>
        <dbReference type="EMBL" id="GLB44409.1"/>
    </source>
</evidence>
<accession>A0A9P3UQW3</accession>
<evidence type="ECO:0000313" key="2">
    <source>
        <dbReference type="Proteomes" id="UP001063166"/>
    </source>
</evidence>
<dbReference type="Proteomes" id="UP001063166">
    <property type="component" value="Unassembled WGS sequence"/>
</dbReference>
<sequence length="66" mass="7357">MCCDASRRNSDPTRHSAAVVVTTIVDFKASLEPKVLRRLNSALPAFCARQDARLLRHCVAGWKCDK</sequence>
<dbReference type="AlphaFoldDB" id="A0A9P3UQW3"/>
<dbReference type="EMBL" id="BRPK01000017">
    <property type="protein sequence ID" value="GLB44409.1"/>
    <property type="molecule type" value="Genomic_DNA"/>
</dbReference>
<reference evidence="1" key="1">
    <citation type="submission" date="2022-07" db="EMBL/GenBank/DDBJ databases">
        <title>The genome of Lyophyllum shimeji provides insight into the initial evolution of ectomycorrhizal fungal genome.</title>
        <authorList>
            <person name="Kobayashi Y."/>
            <person name="Shibata T."/>
            <person name="Hirakawa H."/>
            <person name="Shigenobu S."/>
            <person name="Nishiyama T."/>
            <person name="Yamada A."/>
            <person name="Hasebe M."/>
            <person name="Kawaguchi M."/>
        </authorList>
    </citation>
    <scope>NUCLEOTIDE SEQUENCE</scope>
    <source>
        <strain evidence="1">AT787</strain>
    </source>
</reference>
<organism evidence="1 2">
    <name type="scientific">Lyophyllum shimeji</name>
    <name type="common">Hon-shimeji</name>
    <name type="synonym">Tricholoma shimeji</name>
    <dbReference type="NCBI Taxonomy" id="47721"/>
    <lineage>
        <taxon>Eukaryota</taxon>
        <taxon>Fungi</taxon>
        <taxon>Dikarya</taxon>
        <taxon>Basidiomycota</taxon>
        <taxon>Agaricomycotina</taxon>
        <taxon>Agaricomycetes</taxon>
        <taxon>Agaricomycetidae</taxon>
        <taxon>Agaricales</taxon>
        <taxon>Tricholomatineae</taxon>
        <taxon>Lyophyllaceae</taxon>
        <taxon>Lyophyllum</taxon>
    </lineage>
</organism>
<comment type="caution">
    <text evidence="1">The sequence shown here is derived from an EMBL/GenBank/DDBJ whole genome shotgun (WGS) entry which is preliminary data.</text>
</comment>
<gene>
    <name evidence="1" type="ORF">LshimejAT787_1700360</name>
</gene>
<proteinExistence type="predicted"/>
<name>A0A9P3UQW3_LYOSH</name>